<dbReference type="Pfam" id="PF00266">
    <property type="entry name" value="Aminotran_5"/>
    <property type="match status" value="1"/>
</dbReference>
<evidence type="ECO:0000313" key="3">
    <source>
        <dbReference type="Proteomes" id="UP000295008"/>
    </source>
</evidence>
<proteinExistence type="predicted"/>
<dbReference type="Proteomes" id="UP000295008">
    <property type="component" value="Unassembled WGS sequence"/>
</dbReference>
<comment type="caution">
    <text evidence="2">The sequence shown here is derived from an EMBL/GenBank/DDBJ whole genome shotgun (WGS) entry which is preliminary data.</text>
</comment>
<dbReference type="PANTHER" id="PTHR43586:SF4">
    <property type="entry name" value="ISOPENICILLIN N EPIMERASE"/>
    <property type="match status" value="1"/>
</dbReference>
<dbReference type="Gene3D" id="3.90.1150.10">
    <property type="entry name" value="Aspartate Aminotransferase, domain 1"/>
    <property type="match status" value="1"/>
</dbReference>
<evidence type="ECO:0000313" key="2">
    <source>
        <dbReference type="EMBL" id="TCL55729.1"/>
    </source>
</evidence>
<dbReference type="GO" id="GO:0003824">
    <property type="term" value="F:catalytic activity"/>
    <property type="evidence" value="ECO:0007669"/>
    <property type="project" value="UniProtKB-ARBA"/>
</dbReference>
<protein>
    <submittedName>
        <fullName evidence="2">Cysteine desulfurase family protein</fullName>
    </submittedName>
</protein>
<dbReference type="InterPro" id="IPR010969">
    <property type="entry name" value="Cys_dSase-rel_unknwn_funct"/>
</dbReference>
<dbReference type="OrthoDB" id="9804366at2"/>
<organism evidence="2 3">
    <name type="scientific">Hydrogenispora ethanolica</name>
    <dbReference type="NCBI Taxonomy" id="1082276"/>
    <lineage>
        <taxon>Bacteria</taxon>
        <taxon>Bacillati</taxon>
        <taxon>Bacillota</taxon>
        <taxon>Hydrogenispora</taxon>
    </lineage>
</organism>
<dbReference type="InterPro" id="IPR015421">
    <property type="entry name" value="PyrdxlP-dep_Trfase_major"/>
</dbReference>
<dbReference type="PANTHER" id="PTHR43586">
    <property type="entry name" value="CYSTEINE DESULFURASE"/>
    <property type="match status" value="1"/>
</dbReference>
<name>A0A4R1QPJ5_HYDET</name>
<dbReference type="InterPro" id="IPR015422">
    <property type="entry name" value="PyrdxlP-dep_Trfase_small"/>
</dbReference>
<sequence length="382" mass="42085">MDKTAYFNNAATTFPKPEEVYSFVDKFYRESGLNSGRGQNNSTSKLTQDTRNLLLELFHCPAKKVVFTPSATEAINVILQGLPITDNYNIYISPFEHNAVTRVINHLQGLYKLNIITLSVNEKNLTYDLEKIKYQFAENKPNIVIISHASNVCGVIAPITEICTMSHQYGSINVIDMCQTAGLIDTDLSSNIYDFVVFAGHKTLYATFGIAGFICNGDIKPKPLIYGGAGFDSANPNVPDTIPERYEVGSQNIMAIAGLYAALSWIKKTGIHCIYAKEKENHSKLIAVLSEFDNIRIITPSDVADTVGVVSCVFDSYSSDNIGQILSQQGVEVRTGLHCAPLAHKFLGTFPAGTVRFSVSYFNTDDDFAKLRQALELICENG</sequence>
<dbReference type="EMBL" id="SLUN01000054">
    <property type="protein sequence ID" value="TCL55729.1"/>
    <property type="molecule type" value="Genomic_DNA"/>
</dbReference>
<dbReference type="InterPro" id="IPR000192">
    <property type="entry name" value="Aminotrans_V_dom"/>
</dbReference>
<gene>
    <name evidence="2" type="ORF">EDC14_105412</name>
</gene>
<feature type="domain" description="Aminotransferase class V" evidence="1">
    <location>
        <begin position="6"/>
        <end position="369"/>
    </location>
</feature>
<dbReference type="AlphaFoldDB" id="A0A4R1QPJ5"/>
<accession>A0A4R1QPJ5</accession>
<dbReference type="RefSeq" id="WP_132017601.1">
    <property type="nucleotide sequence ID" value="NZ_SLUN01000054.1"/>
</dbReference>
<dbReference type="InterPro" id="IPR015424">
    <property type="entry name" value="PyrdxlP-dep_Trfase"/>
</dbReference>
<evidence type="ECO:0000259" key="1">
    <source>
        <dbReference type="Pfam" id="PF00266"/>
    </source>
</evidence>
<dbReference type="Gene3D" id="3.40.640.10">
    <property type="entry name" value="Type I PLP-dependent aspartate aminotransferase-like (Major domain)"/>
    <property type="match status" value="1"/>
</dbReference>
<keyword evidence="3" id="KW-1185">Reference proteome</keyword>
<dbReference type="NCBIfam" id="TIGR01977">
    <property type="entry name" value="am_tr_V_EF2568"/>
    <property type="match status" value="1"/>
</dbReference>
<reference evidence="2 3" key="1">
    <citation type="submission" date="2019-03" db="EMBL/GenBank/DDBJ databases">
        <title>Genomic Encyclopedia of Type Strains, Phase IV (KMG-IV): sequencing the most valuable type-strain genomes for metagenomic binning, comparative biology and taxonomic classification.</title>
        <authorList>
            <person name="Goeker M."/>
        </authorList>
    </citation>
    <scope>NUCLEOTIDE SEQUENCE [LARGE SCALE GENOMIC DNA]</scope>
    <source>
        <strain evidence="2 3">LX-B</strain>
    </source>
</reference>
<dbReference type="SUPFAM" id="SSF53383">
    <property type="entry name" value="PLP-dependent transferases"/>
    <property type="match status" value="1"/>
</dbReference>